<dbReference type="eggNOG" id="arCOG04347">
    <property type="taxonomic scope" value="Archaea"/>
</dbReference>
<evidence type="ECO:0000313" key="1">
    <source>
        <dbReference type="EMBL" id="ADB58264.1"/>
    </source>
</evidence>
<dbReference type="KEGG" id="apo:Arcpr_1212"/>
<keyword evidence="1" id="KW-0489">Methyltransferase</keyword>
<dbReference type="EMBL" id="CP001857">
    <property type="protein sequence ID" value="ADB58264.1"/>
    <property type="molecule type" value="Genomic_DNA"/>
</dbReference>
<dbReference type="GO" id="GO:0032259">
    <property type="term" value="P:methylation"/>
    <property type="evidence" value="ECO:0007669"/>
    <property type="project" value="UniProtKB-KW"/>
</dbReference>
<dbReference type="GeneID" id="8739894"/>
<dbReference type="InterPro" id="IPR029063">
    <property type="entry name" value="SAM-dependent_MTases_sf"/>
</dbReference>
<dbReference type="Proteomes" id="UP000001901">
    <property type="component" value="Chromosome"/>
</dbReference>
<keyword evidence="2" id="KW-1185">Reference proteome</keyword>
<organism evidence="1 2">
    <name type="scientific">Archaeoglobus profundus (strain DSM 5631 / JCM 9629 / NBRC 100127 / Av18)</name>
    <dbReference type="NCBI Taxonomy" id="572546"/>
    <lineage>
        <taxon>Archaea</taxon>
        <taxon>Methanobacteriati</taxon>
        <taxon>Methanobacteriota</taxon>
        <taxon>Archaeoglobi</taxon>
        <taxon>Archaeoglobales</taxon>
        <taxon>Archaeoglobaceae</taxon>
        <taxon>Archaeoglobus</taxon>
    </lineage>
</organism>
<dbReference type="Gene3D" id="3.40.50.150">
    <property type="entry name" value="Vaccinia Virus protein VP39"/>
    <property type="match status" value="1"/>
</dbReference>
<dbReference type="Pfam" id="PF13489">
    <property type="entry name" value="Methyltransf_23"/>
    <property type="match status" value="1"/>
</dbReference>
<gene>
    <name evidence="1" type="ordered locus">Arcpr_1212</name>
</gene>
<dbReference type="AlphaFoldDB" id="D2RDS0"/>
<dbReference type="PaxDb" id="572546-Arcpr_1212"/>
<proteinExistence type="predicted"/>
<dbReference type="PANTHER" id="PTHR43861">
    <property type="entry name" value="TRANS-ACONITATE 2-METHYLTRANSFERASE-RELATED"/>
    <property type="match status" value="1"/>
</dbReference>
<name>D2RDS0_ARCPA</name>
<keyword evidence="1" id="KW-0808">Transferase</keyword>
<sequence>MGKTCNGGNLYNKYESKNPLVKLLMRKFFTDFESIVDPIKNEVDKALDIGCGEGYVTKYIHDMGINVEGADVSEDVIELAKIRYPEIKFTVKSIYELSKHKEIYDIVFAIEVLEHLDFPRKAVEELKKVSRKYIFISVPNEPFFRLANVLRLKYLRNLGNTPGHVNHWTIWSFRRFLESCKLEIIKFKVSILWLMALCKVCR</sequence>
<dbReference type="GO" id="GO:0008168">
    <property type="term" value="F:methyltransferase activity"/>
    <property type="evidence" value="ECO:0007669"/>
    <property type="project" value="UniProtKB-KW"/>
</dbReference>
<dbReference type="HOGENOM" id="CLU_1393591_0_0_2"/>
<evidence type="ECO:0000313" key="2">
    <source>
        <dbReference type="Proteomes" id="UP000001901"/>
    </source>
</evidence>
<dbReference type="CDD" id="cd02440">
    <property type="entry name" value="AdoMet_MTases"/>
    <property type="match status" value="1"/>
</dbReference>
<accession>D2RDS0</accession>
<reference evidence="1 2" key="1">
    <citation type="journal article" date="2010" name="Stand. Genomic Sci.">
        <title>Complete genome sequence of Archaeoglobus profundus type strain (AV18).</title>
        <authorList>
            <person name="von Jan M."/>
            <person name="Lapidus A."/>
            <person name="Del Rio T.G."/>
            <person name="Copeland A."/>
            <person name="Tice H."/>
            <person name="Cheng J.F."/>
            <person name="Lucas S."/>
            <person name="Chen F."/>
            <person name="Nolan M."/>
            <person name="Goodwin L."/>
            <person name="Han C."/>
            <person name="Pitluck S."/>
            <person name="Liolios K."/>
            <person name="Ivanova N."/>
            <person name="Mavromatis K."/>
            <person name="Ovchinnikova G."/>
            <person name="Chertkov O."/>
            <person name="Pati A."/>
            <person name="Chen A."/>
            <person name="Palaniappan K."/>
            <person name="Land M."/>
            <person name="Hauser L."/>
            <person name="Chang Y.J."/>
            <person name="Jeffries C.D."/>
            <person name="Saunders E."/>
            <person name="Brettin T."/>
            <person name="Detter J.C."/>
            <person name="Chain P."/>
            <person name="Eichinger K."/>
            <person name="Huber H."/>
            <person name="Spring S."/>
            <person name="Rohde M."/>
            <person name="Goker M."/>
            <person name="Wirth R."/>
            <person name="Woyke T."/>
            <person name="Bristow J."/>
            <person name="Eisen J.A."/>
            <person name="Markowitz V."/>
            <person name="Hugenholtz P."/>
            <person name="Kyrpides N.C."/>
            <person name="Klenk H.P."/>
        </authorList>
    </citation>
    <scope>NUCLEOTIDE SEQUENCE [LARGE SCALE GENOMIC DNA]</scope>
    <source>
        <strain evidence="2">DSM 5631 / JCM 9629 / NBRC 100127 / Av18</strain>
    </source>
</reference>
<dbReference type="STRING" id="572546.Arcpr_1212"/>
<protein>
    <submittedName>
        <fullName evidence="1">Methyltransferase type 11</fullName>
    </submittedName>
</protein>
<dbReference type="OrthoDB" id="1018at2157"/>
<dbReference type="PANTHER" id="PTHR43861:SF6">
    <property type="entry name" value="METHYLTRANSFERASE TYPE 11"/>
    <property type="match status" value="1"/>
</dbReference>
<dbReference type="RefSeq" id="WP_012940600.1">
    <property type="nucleotide sequence ID" value="NC_013741.1"/>
</dbReference>
<dbReference type="SUPFAM" id="SSF53335">
    <property type="entry name" value="S-adenosyl-L-methionine-dependent methyltransferases"/>
    <property type="match status" value="1"/>
</dbReference>